<feature type="chain" id="PRO_5021368592" description="Bifunctional inhibitor/plant lipid transfer protein/seed storage helical domain-containing protein" evidence="1">
    <location>
        <begin position="26"/>
        <end position="129"/>
    </location>
</feature>
<dbReference type="InterPro" id="IPR016140">
    <property type="entry name" value="Bifunc_inhib/LTP/seed_store"/>
</dbReference>
<gene>
    <name evidence="3" type="ORF">C5167_023730</name>
</gene>
<organism evidence="3 4">
    <name type="scientific">Papaver somniferum</name>
    <name type="common">Opium poppy</name>
    <dbReference type="NCBI Taxonomy" id="3469"/>
    <lineage>
        <taxon>Eukaryota</taxon>
        <taxon>Viridiplantae</taxon>
        <taxon>Streptophyta</taxon>
        <taxon>Embryophyta</taxon>
        <taxon>Tracheophyta</taxon>
        <taxon>Spermatophyta</taxon>
        <taxon>Magnoliopsida</taxon>
        <taxon>Ranunculales</taxon>
        <taxon>Papaveraceae</taxon>
        <taxon>Papaveroideae</taxon>
        <taxon>Papaver</taxon>
    </lineage>
</organism>
<feature type="signal peptide" evidence="1">
    <location>
        <begin position="1"/>
        <end position="25"/>
    </location>
</feature>
<dbReference type="InterPro" id="IPR036312">
    <property type="entry name" value="Bifun_inhib/LTP/seed_sf"/>
</dbReference>
<evidence type="ECO:0000313" key="3">
    <source>
        <dbReference type="EMBL" id="RZC61991.1"/>
    </source>
</evidence>
<dbReference type="Gramene" id="RZC61991">
    <property type="protein sequence ID" value="RZC61991"/>
    <property type="gene ID" value="C5167_023730"/>
</dbReference>
<dbReference type="CDD" id="cd01958">
    <property type="entry name" value="HPS_like"/>
    <property type="match status" value="1"/>
</dbReference>
<dbReference type="SUPFAM" id="SSF47699">
    <property type="entry name" value="Bifunctional inhibitor/lipid-transfer protein/seed storage 2S albumin"/>
    <property type="match status" value="1"/>
</dbReference>
<evidence type="ECO:0000313" key="4">
    <source>
        <dbReference type="Proteomes" id="UP000316621"/>
    </source>
</evidence>
<feature type="domain" description="Bifunctional inhibitor/plant lipid transfer protein/seed storage helical" evidence="2">
    <location>
        <begin position="46"/>
        <end position="128"/>
    </location>
</feature>
<dbReference type="OMA" id="KCCAVLE"/>
<evidence type="ECO:0000256" key="1">
    <source>
        <dbReference type="SAM" id="SignalP"/>
    </source>
</evidence>
<dbReference type="PANTHER" id="PTHR31731">
    <property type="match status" value="1"/>
</dbReference>
<dbReference type="Gene3D" id="1.10.110.10">
    <property type="entry name" value="Plant lipid-transfer and hydrophobic proteins"/>
    <property type="match status" value="1"/>
</dbReference>
<name>A0A4Y7JPW4_PAPSO</name>
<accession>A0A4Y7JPW4</accession>
<dbReference type="Pfam" id="PF14547">
    <property type="entry name" value="Hydrophob_seed"/>
    <property type="match status" value="1"/>
</dbReference>
<reference evidence="3 4" key="1">
    <citation type="journal article" date="2018" name="Science">
        <title>The opium poppy genome and morphinan production.</title>
        <authorList>
            <person name="Guo L."/>
            <person name="Winzer T."/>
            <person name="Yang X."/>
            <person name="Li Y."/>
            <person name="Ning Z."/>
            <person name="He Z."/>
            <person name="Teodor R."/>
            <person name="Lu Y."/>
            <person name="Bowser T.A."/>
            <person name="Graham I.A."/>
            <person name="Ye K."/>
        </authorList>
    </citation>
    <scope>NUCLEOTIDE SEQUENCE [LARGE SCALE GENOMIC DNA]</scope>
    <source>
        <strain evidence="4">cv. HN1</strain>
        <tissue evidence="3">Leaves</tissue>
    </source>
</reference>
<dbReference type="EMBL" id="CM010719">
    <property type="protein sequence ID" value="RZC61991.1"/>
    <property type="molecule type" value="Genomic_DNA"/>
</dbReference>
<sequence>MAKSNISSVLLTILLLSATFASTFACEPSCKKPKLPPKGPPANPFCPRDTLKLGVCADLLGGLVNLAVGTPPSSKCCALLKGLTDLEAAACLCTTIKESLLGINLEWSVSLSLLLSTCKKSIPTGFKCA</sequence>
<dbReference type="SMART" id="SM00499">
    <property type="entry name" value="AAI"/>
    <property type="match status" value="1"/>
</dbReference>
<evidence type="ECO:0000259" key="2">
    <source>
        <dbReference type="SMART" id="SM00499"/>
    </source>
</evidence>
<dbReference type="InterPro" id="IPR051636">
    <property type="entry name" value="Plant_LTP/defense-related"/>
</dbReference>
<keyword evidence="1" id="KW-0732">Signal</keyword>
<keyword evidence="4" id="KW-1185">Reference proteome</keyword>
<dbReference type="InterPro" id="IPR027923">
    <property type="entry name" value="Hydrophob_seed_dom"/>
</dbReference>
<dbReference type="PROSITE" id="PS51257">
    <property type="entry name" value="PROKAR_LIPOPROTEIN"/>
    <property type="match status" value="1"/>
</dbReference>
<protein>
    <recommendedName>
        <fullName evidence="2">Bifunctional inhibitor/plant lipid transfer protein/seed storage helical domain-containing protein</fullName>
    </recommendedName>
</protein>
<proteinExistence type="predicted"/>
<dbReference type="Proteomes" id="UP000316621">
    <property type="component" value="Chromosome 5"/>
</dbReference>
<dbReference type="AlphaFoldDB" id="A0A4Y7JPW4"/>